<dbReference type="EMBL" id="JAXAFO010000004">
    <property type="protein sequence ID" value="MDX6848479.1"/>
    <property type="molecule type" value="Genomic_DNA"/>
</dbReference>
<accession>A0ABU4RUY7</accession>
<name>A0ABU4RUY7_9GAMM</name>
<evidence type="ECO:0000313" key="2">
    <source>
        <dbReference type="Proteomes" id="UP001273505"/>
    </source>
</evidence>
<protein>
    <submittedName>
        <fullName evidence="1">Type 1 pili tip component</fullName>
    </submittedName>
</protein>
<proteinExistence type="predicted"/>
<organism evidence="1 2">
    <name type="scientific">Gilvimarinus gilvus</name>
    <dbReference type="NCBI Taxonomy" id="3058038"/>
    <lineage>
        <taxon>Bacteria</taxon>
        <taxon>Pseudomonadati</taxon>
        <taxon>Pseudomonadota</taxon>
        <taxon>Gammaproteobacteria</taxon>
        <taxon>Cellvibrionales</taxon>
        <taxon>Cellvibrionaceae</taxon>
        <taxon>Gilvimarinus</taxon>
    </lineage>
</organism>
<evidence type="ECO:0000313" key="1">
    <source>
        <dbReference type="EMBL" id="MDX6848479.1"/>
    </source>
</evidence>
<reference evidence="1 2" key="1">
    <citation type="submission" date="2023-11" db="EMBL/GenBank/DDBJ databases">
        <title>Gilvimarinus fulvus sp. nov., isolated from the surface of Kelp.</title>
        <authorList>
            <person name="Sun Y.Y."/>
            <person name="Gong Y."/>
            <person name="Du Z.J."/>
        </authorList>
    </citation>
    <scope>NUCLEOTIDE SEQUENCE [LARGE SCALE GENOMIC DNA]</scope>
    <source>
        <strain evidence="1 2">SDUM040013</strain>
    </source>
</reference>
<keyword evidence="2" id="KW-1185">Reference proteome</keyword>
<dbReference type="Proteomes" id="UP001273505">
    <property type="component" value="Unassembled WGS sequence"/>
</dbReference>
<sequence>MDKKPSDLLTHWEKTAKGQLTQSSYSLRLPIEDAAKLEALAEMYPKLTLEQLIGDLLSTALHELEESMPYIKGAEVIAFDELGDEVYADKGLTPQFQKLTQTKLTALKSS</sequence>
<comment type="caution">
    <text evidence="1">The sequence shown here is derived from an EMBL/GenBank/DDBJ whole genome shotgun (WGS) entry which is preliminary data.</text>
</comment>
<gene>
    <name evidence="1" type="ORF">SCD92_03850</name>
</gene>
<dbReference type="RefSeq" id="WP_302721321.1">
    <property type="nucleotide sequence ID" value="NZ_JAULRU010000264.1"/>
</dbReference>